<accession>A0A834TGL8</accession>
<sequence>MSVTPQYSTQCLNSLILEEEAGRPPHFSSSERTSLKSPQISQGREWISANFIRYPVSSTSEHVTEASTAWTELIEDLEELVGVEQLDVHRSVDRSRTGLNDNWRDQQSLAIVPEVVWAVRADVRFSQILQWNDYWGLEVFGESEPSPQFHSEFLVPVPLHHFAAISLRRKTGLSRHLAQARKWNFLFVLLKRTKFGIVEVLSRAMSEREEVGGRSIGKRGFFPLHIDWAWFAPPQVRQILEIPSMVRGWRKLPMEMREGVSFERSCKTQIFACLATAKLWVLPSIPINLPIALPIRTRMFGSKSSIGSPSSLIQTGEYEKFSTEEALKPSFQRLSAKR</sequence>
<keyword evidence="2" id="KW-1185">Reference proteome</keyword>
<organism evidence="1 2">
    <name type="scientific">Senna tora</name>
    <dbReference type="NCBI Taxonomy" id="362788"/>
    <lineage>
        <taxon>Eukaryota</taxon>
        <taxon>Viridiplantae</taxon>
        <taxon>Streptophyta</taxon>
        <taxon>Embryophyta</taxon>
        <taxon>Tracheophyta</taxon>
        <taxon>Spermatophyta</taxon>
        <taxon>Magnoliopsida</taxon>
        <taxon>eudicotyledons</taxon>
        <taxon>Gunneridae</taxon>
        <taxon>Pentapetalae</taxon>
        <taxon>rosids</taxon>
        <taxon>fabids</taxon>
        <taxon>Fabales</taxon>
        <taxon>Fabaceae</taxon>
        <taxon>Caesalpinioideae</taxon>
        <taxon>Cassia clade</taxon>
        <taxon>Senna</taxon>
    </lineage>
</organism>
<dbReference type="Proteomes" id="UP000634136">
    <property type="component" value="Unassembled WGS sequence"/>
</dbReference>
<proteinExistence type="predicted"/>
<evidence type="ECO:0000313" key="2">
    <source>
        <dbReference type="Proteomes" id="UP000634136"/>
    </source>
</evidence>
<dbReference type="AlphaFoldDB" id="A0A834TGL8"/>
<dbReference type="EMBL" id="JAAIUW010000008">
    <property type="protein sequence ID" value="KAF7821832.1"/>
    <property type="molecule type" value="Genomic_DNA"/>
</dbReference>
<evidence type="ECO:0000313" key="1">
    <source>
        <dbReference type="EMBL" id="KAF7821832.1"/>
    </source>
</evidence>
<name>A0A834TGL8_9FABA</name>
<protein>
    <submittedName>
        <fullName evidence="1">Uncharacterized protein</fullName>
    </submittedName>
</protein>
<comment type="caution">
    <text evidence="1">The sequence shown here is derived from an EMBL/GenBank/DDBJ whole genome shotgun (WGS) entry which is preliminary data.</text>
</comment>
<reference evidence="1" key="1">
    <citation type="submission" date="2020-09" db="EMBL/GenBank/DDBJ databases">
        <title>Genome-Enabled Discovery of Anthraquinone Biosynthesis in Senna tora.</title>
        <authorList>
            <person name="Kang S.-H."/>
            <person name="Pandey R.P."/>
            <person name="Lee C.-M."/>
            <person name="Sim J.-S."/>
            <person name="Jeong J.-T."/>
            <person name="Choi B.-S."/>
            <person name="Jung M."/>
            <person name="Ginzburg D."/>
            <person name="Zhao K."/>
            <person name="Won S.Y."/>
            <person name="Oh T.-J."/>
            <person name="Yu Y."/>
            <person name="Kim N.-H."/>
            <person name="Lee O.R."/>
            <person name="Lee T.-H."/>
            <person name="Bashyal P."/>
            <person name="Kim T.-S."/>
            <person name="Lee W.-H."/>
            <person name="Kawkins C."/>
            <person name="Kim C.-K."/>
            <person name="Kim J.S."/>
            <person name="Ahn B.O."/>
            <person name="Rhee S.Y."/>
            <person name="Sohng J.K."/>
        </authorList>
    </citation>
    <scope>NUCLEOTIDE SEQUENCE</scope>
    <source>
        <tissue evidence="1">Leaf</tissue>
    </source>
</reference>
<gene>
    <name evidence="1" type="ORF">G2W53_027287</name>
</gene>